<dbReference type="EMBL" id="BKCJ010001470">
    <property type="protein sequence ID" value="GEU41686.1"/>
    <property type="molecule type" value="Genomic_DNA"/>
</dbReference>
<dbReference type="Gene3D" id="3.10.10.10">
    <property type="entry name" value="HIV Type 1 Reverse Transcriptase, subunit A, domain 1"/>
    <property type="match status" value="1"/>
</dbReference>
<dbReference type="SUPFAM" id="SSF56672">
    <property type="entry name" value="DNA/RNA polymerases"/>
    <property type="match status" value="1"/>
</dbReference>
<comment type="caution">
    <text evidence="3">The sequence shown here is derived from an EMBL/GenBank/DDBJ whole genome shotgun (WGS) entry which is preliminary data.</text>
</comment>
<dbReference type="InterPro" id="IPR001584">
    <property type="entry name" value="Integrase_cat-core"/>
</dbReference>
<organism evidence="3">
    <name type="scientific">Tanacetum cinerariifolium</name>
    <name type="common">Dalmatian daisy</name>
    <name type="synonym">Chrysanthemum cinerariifolium</name>
    <dbReference type="NCBI Taxonomy" id="118510"/>
    <lineage>
        <taxon>Eukaryota</taxon>
        <taxon>Viridiplantae</taxon>
        <taxon>Streptophyta</taxon>
        <taxon>Embryophyta</taxon>
        <taxon>Tracheophyta</taxon>
        <taxon>Spermatophyta</taxon>
        <taxon>Magnoliopsida</taxon>
        <taxon>eudicotyledons</taxon>
        <taxon>Gunneridae</taxon>
        <taxon>Pentapetalae</taxon>
        <taxon>asterids</taxon>
        <taxon>campanulids</taxon>
        <taxon>Asterales</taxon>
        <taxon>Asteraceae</taxon>
        <taxon>Asteroideae</taxon>
        <taxon>Anthemideae</taxon>
        <taxon>Anthemidinae</taxon>
        <taxon>Tanacetum</taxon>
    </lineage>
</organism>
<dbReference type="Gene3D" id="3.30.420.10">
    <property type="entry name" value="Ribonuclease H-like superfamily/Ribonuclease H"/>
    <property type="match status" value="1"/>
</dbReference>
<dbReference type="InterPro" id="IPR021109">
    <property type="entry name" value="Peptidase_aspartic_dom_sf"/>
</dbReference>
<reference evidence="3" key="1">
    <citation type="journal article" date="2019" name="Sci. Rep.">
        <title>Draft genome of Tanacetum cinerariifolium, the natural source of mosquito coil.</title>
        <authorList>
            <person name="Yamashiro T."/>
            <person name="Shiraishi A."/>
            <person name="Satake H."/>
            <person name="Nakayama K."/>
        </authorList>
    </citation>
    <scope>NUCLEOTIDE SEQUENCE</scope>
</reference>
<dbReference type="PANTHER" id="PTHR33067">
    <property type="entry name" value="RNA-DIRECTED DNA POLYMERASE-RELATED"/>
    <property type="match status" value="1"/>
</dbReference>
<evidence type="ECO:0000313" key="3">
    <source>
        <dbReference type="EMBL" id="GEU41686.1"/>
    </source>
</evidence>
<evidence type="ECO:0000259" key="2">
    <source>
        <dbReference type="PROSITE" id="PS50994"/>
    </source>
</evidence>
<dbReference type="InterPro" id="IPR043502">
    <property type="entry name" value="DNA/RNA_pol_sf"/>
</dbReference>
<keyword evidence="3" id="KW-0695">RNA-directed DNA polymerase</keyword>
<proteinExistence type="predicted"/>
<feature type="region of interest" description="Disordered" evidence="1">
    <location>
        <begin position="1274"/>
        <end position="1295"/>
    </location>
</feature>
<dbReference type="CDD" id="cd00303">
    <property type="entry name" value="retropepsin_like"/>
    <property type="match status" value="1"/>
</dbReference>
<keyword evidence="3" id="KW-0548">Nucleotidyltransferase</keyword>
<dbReference type="InterPro" id="IPR012337">
    <property type="entry name" value="RNaseH-like_sf"/>
</dbReference>
<sequence>MFELFNFLSFSNPSIVILLLVNEISSLSNSGTVHVKSAEAKPRWENDPGKLFTALDFIERRSKQQIKNSNFEEQSHPIVTMTDNRTTAEMLRAPTEGYAEAIVVPPIVAEQFKLKHSLINMMTTDQFFGLKKDNPHDHIRWGSPPVAKKEPPRSIHTWEDLAWDRYKDLLRACPHHDFTKFHQLDTFYNALNPADQDSLNVAAGGNLLERSTQDVLTIIENKSKVRNSQSKPIVSQVKACDVNSNSSEIAKLTHAVNQQTNAVTTTMTAILKQFQATQPQPPLKLLRKLVLLAEVLIRITSVLPLVVTLSQNSRIISNDTLQQPQLITIRVIPVIVPQTSFSNQTNEIKYMMASLLQINTASTLGSGSLPSNTIANPKGELKAITTRSGIVIDGPTIPTPSRSINLEMDECVEETFTDPDLAEYTIKVPPPPAQKYKPPSQREFFVHKRDPVHPNIPYPARMLKQKQQEKDEVQIHKFWQMFKQLHINITLADALILMLKYQKMLKALLSNKEKLQELANTPLNENCSAVILKKLLEKLGDPGKFLISCGFSELKCKALADLGVSINLMPLYVWKKLGFPELIPTSMTLKLANRAICTPTRIARDVLVLVGKFTFPADFVIVDYESDPRVPLILGRPFLWTARALIDVHGEKMILHDGDERLTLNMRHDTSSYSNQPQKESINLINVFNNSSEDFLEDLFPYQPSGNHTFLLHPELTSSEVNNDIFDSEGCNVLSEKLLDLDSTKDLHPPFQDNPLSGSTTYFLNPFFEDFADELPSEYDDNLQFDIESDFKEIEFMLYQDKDSSLKDSIDQKNHANLADIFVDSIHEMFTDEHTLDYSSPLIFDVYDDDFLEVEFDAGNVYDDPFDSKGEKIKESKLLIDELDLPCDFHPPSDISGNVKTLAKGFYTQVFISSASIRESPEAKSHWENDPGKLFTAPNFIERCTPNVVEPELRTIVEMAENRTMEELLQAPTEGYGEAIVIPEINADHFEIRTNLLQFVQANPYHGFERENPHTHITNFKMITSTLKFKDVPNDVIKLMMFPYSLEGNAKVWYDKESPNSILTWEDLTFGEAWERFKEMLRACSHHGFTELAQIDTFYNGLNDNDQDSLNAAASGNLLSKTTREALQIIKNKLKVRYSRKKSNVSRMNTTSRENVSKSDDRIDKLVDQISTFVDIFAKKVITPATVKAVEESCVTCGGAHAYYNCPNTDRNQPSFCTATGTYNQVAPQNHASNYMTPPGFALDEMKAITTRSGVAYKGPLIPTPKKVVEQETEETTDKEQTNFQGSTAHTQPPIHKKSTNQIEKFFQIFQGLHFDISFTDALLLMPKLSSTIKSLLTNKDKLFELAKIPLNENCSAMLLKKLLEKLGDPGKFLIPCDFLGMDVNRIDIIDVAREEYAQEILEEIDSYLKDESISLEIDHADCDLEGDVYLIEKLLNNDPFQLPPIDLKQREVVKEKSSIKEPPELELKDLPYHLEYAYLEGVDKLTVIIAKDLKVDEKEALLKVLKSHKRAIAWKIIDINGIDPRFYTHKILMGEDYKPAVQSQRRVNPKIHEVIKKEVIKLLDARMIYLIFDSPWVSPIHCVPKKGALNYLLSKQDTKPRLIQWVRLLQKFDIIIRDKKGTKNLVADHLSRLENPHKDVFKNKDINENFPLETLGKTSSKSTPWTIPTFFGYVRIKSFEGMCMAKKLMISSKLVMKDPPGTIMVLISPPRKISQRDEIPQNVIQVCEIFIVWGIDFMGPFPSSQGNRTPRAIISDRGTYFCNDKFAKVMSKYGVTQRLSIAYHPQTSGQVEVSNRGLKRILERTVRENRASWSEKLDDALWAFRTAYKTPIGCTPYKLVYEKSCHLPIELQHKAYWALKHVNFDLKTMSDHQKLQLNKLNELRDQAYENSLIYKE</sequence>
<gene>
    <name evidence="3" type="ORF">Tci_013664</name>
</gene>
<dbReference type="Gene3D" id="2.40.70.10">
    <property type="entry name" value="Acid Proteases"/>
    <property type="match status" value="1"/>
</dbReference>
<dbReference type="PROSITE" id="PS50994">
    <property type="entry name" value="INTEGRASE"/>
    <property type="match status" value="1"/>
</dbReference>
<keyword evidence="3" id="KW-0808">Transferase</keyword>
<dbReference type="SUPFAM" id="SSF53098">
    <property type="entry name" value="Ribonuclease H-like"/>
    <property type="match status" value="1"/>
</dbReference>
<dbReference type="GO" id="GO:0015074">
    <property type="term" value="P:DNA integration"/>
    <property type="evidence" value="ECO:0007669"/>
    <property type="project" value="InterPro"/>
</dbReference>
<name>A0A6L2JXE5_TANCI</name>
<protein>
    <submittedName>
        <fullName evidence="3">Reverse transcriptase domain-containing protein</fullName>
    </submittedName>
</protein>
<dbReference type="PANTHER" id="PTHR33067:SF35">
    <property type="entry name" value="ASPARTIC PEPTIDASE DDI1-TYPE DOMAIN-CONTAINING PROTEIN"/>
    <property type="match status" value="1"/>
</dbReference>
<feature type="domain" description="Integrase catalytic" evidence="2">
    <location>
        <begin position="1751"/>
        <end position="1845"/>
    </location>
</feature>
<accession>A0A6L2JXE5</accession>
<dbReference type="GO" id="GO:0003676">
    <property type="term" value="F:nucleic acid binding"/>
    <property type="evidence" value="ECO:0007669"/>
    <property type="project" value="InterPro"/>
</dbReference>
<evidence type="ECO:0000256" key="1">
    <source>
        <dbReference type="SAM" id="MobiDB-lite"/>
    </source>
</evidence>
<dbReference type="InterPro" id="IPR036397">
    <property type="entry name" value="RNaseH_sf"/>
</dbReference>
<dbReference type="GO" id="GO:0003964">
    <property type="term" value="F:RNA-directed DNA polymerase activity"/>
    <property type="evidence" value="ECO:0007669"/>
    <property type="project" value="UniProtKB-KW"/>
</dbReference>